<name>A0ABS3J3K0_9HYPH</name>
<feature type="chain" id="PRO_5047329535" description="PepSY domain-containing protein" evidence="1">
    <location>
        <begin position="21"/>
        <end position="149"/>
    </location>
</feature>
<organism evidence="2 3">
    <name type="scientific">Jiella sonneratiae</name>
    <dbReference type="NCBI Taxonomy" id="2816856"/>
    <lineage>
        <taxon>Bacteria</taxon>
        <taxon>Pseudomonadati</taxon>
        <taxon>Pseudomonadota</taxon>
        <taxon>Alphaproteobacteria</taxon>
        <taxon>Hyphomicrobiales</taxon>
        <taxon>Aurantimonadaceae</taxon>
        <taxon>Jiella</taxon>
    </lineage>
</organism>
<dbReference type="Proteomes" id="UP000664288">
    <property type="component" value="Unassembled WGS sequence"/>
</dbReference>
<sequence>MRRRLPIALAMFLSASGVLAAQTRQESMDRVVAQLGLQEVEIQQDKHFHGPDIEGRLPDGTWVAVNVDWHGDIEEIEAHGHGGFSAEAVAPLLPEAVRNNDSWPSQAKLHKLEFHDGRRIEVEGDHSDGHEFKAEFAPDGQLIEMKIGD</sequence>
<comment type="caution">
    <text evidence="2">The sequence shown here is derived from an EMBL/GenBank/DDBJ whole genome shotgun (WGS) entry which is preliminary data.</text>
</comment>
<keyword evidence="1" id="KW-0732">Signal</keyword>
<evidence type="ECO:0000313" key="2">
    <source>
        <dbReference type="EMBL" id="MBO0904239.1"/>
    </source>
</evidence>
<accession>A0ABS3J3K0</accession>
<keyword evidence="3" id="KW-1185">Reference proteome</keyword>
<evidence type="ECO:0000313" key="3">
    <source>
        <dbReference type="Proteomes" id="UP000664288"/>
    </source>
</evidence>
<gene>
    <name evidence="2" type="ORF">J1C47_11355</name>
</gene>
<dbReference type="RefSeq" id="WP_207350887.1">
    <property type="nucleotide sequence ID" value="NZ_JAFMPY010000010.1"/>
</dbReference>
<evidence type="ECO:0008006" key="4">
    <source>
        <dbReference type="Google" id="ProtNLM"/>
    </source>
</evidence>
<proteinExistence type="predicted"/>
<feature type="signal peptide" evidence="1">
    <location>
        <begin position="1"/>
        <end position="20"/>
    </location>
</feature>
<evidence type="ECO:0000256" key="1">
    <source>
        <dbReference type="SAM" id="SignalP"/>
    </source>
</evidence>
<reference evidence="2 3" key="1">
    <citation type="submission" date="2021-03" db="EMBL/GenBank/DDBJ databases">
        <title>Whole genome sequence of Jiella sp. MQZ13P-4.</title>
        <authorList>
            <person name="Tuo L."/>
        </authorList>
    </citation>
    <scope>NUCLEOTIDE SEQUENCE [LARGE SCALE GENOMIC DNA]</scope>
    <source>
        <strain evidence="2 3">MQZ13P-4</strain>
    </source>
</reference>
<protein>
    <recommendedName>
        <fullName evidence="4">PepSY domain-containing protein</fullName>
    </recommendedName>
</protein>
<dbReference type="EMBL" id="JAFMPY010000010">
    <property type="protein sequence ID" value="MBO0904239.1"/>
    <property type="molecule type" value="Genomic_DNA"/>
</dbReference>